<keyword evidence="2" id="KW-1185">Reference proteome</keyword>
<reference evidence="1 2" key="1">
    <citation type="submission" date="2018-05" db="EMBL/GenBank/DDBJ databases">
        <title>Candidatus Cardinium hertigii Genome Assembly.</title>
        <authorList>
            <person name="Showmaker K.C."/>
            <person name="Walden K.O."/>
            <person name="Fields C.J."/>
            <person name="Lambert K.N."/>
            <person name="Hudson M.E."/>
        </authorList>
    </citation>
    <scope>NUCLEOTIDE SEQUENCE [LARGE SCALE GENOMIC DNA]</scope>
    <source>
        <strain evidence="2">cHgTN10</strain>
    </source>
</reference>
<evidence type="ECO:0000313" key="2">
    <source>
        <dbReference type="Proteomes" id="UP000245872"/>
    </source>
</evidence>
<evidence type="ECO:0000313" key="1">
    <source>
        <dbReference type="EMBL" id="AWN81644.1"/>
    </source>
</evidence>
<dbReference type="EMBL" id="CP029619">
    <property type="protein sequence ID" value="AWN81644.1"/>
    <property type="molecule type" value="Genomic_DNA"/>
</dbReference>
<dbReference type="KEGG" id="cher:DK880_00315"/>
<dbReference type="AlphaFoldDB" id="A0A2Z3LGV9"/>
<dbReference type="Proteomes" id="UP000245872">
    <property type="component" value="Chromosome"/>
</dbReference>
<sequence length="204" mass="23695">MLTTLRKRNQKRTIVLGSWLVLVYQGCTSNGKQSMKQQLYAPTEAISAIPSAPSRSLSEDLPELKSLTKKEAKQKAKNKLTETEKAINQCFNYARHIQQKNYQEQLGEIMLHKTCITWIGHRLLQSSIQTKTGQIGLLEATFTDAMQYFHEATPYILQAKQLKSNKAYKKMHQTHEKLRKQLDFIRDEIVQINAFMKQQHVFRK</sequence>
<protein>
    <submittedName>
        <fullName evidence="1">Uncharacterized protein</fullName>
    </submittedName>
</protein>
<name>A0A2Z3LGV9_9BACT</name>
<gene>
    <name evidence="1" type="ORF">DK880_00315</name>
</gene>
<accession>A0A2Z3LGV9</accession>
<dbReference type="RefSeq" id="WP_109997086.1">
    <property type="nucleotide sequence ID" value="NZ_CP029619.1"/>
</dbReference>
<proteinExistence type="predicted"/>
<organism evidence="1 2">
    <name type="scientific">Candidatus Cardinium hertigii</name>
    <dbReference type="NCBI Taxonomy" id="247481"/>
    <lineage>
        <taxon>Bacteria</taxon>
        <taxon>Pseudomonadati</taxon>
        <taxon>Bacteroidota</taxon>
        <taxon>Cytophagia</taxon>
        <taxon>Cytophagales</taxon>
        <taxon>Amoebophilaceae</taxon>
        <taxon>Candidatus Cardinium</taxon>
    </lineage>
</organism>